<dbReference type="InterPro" id="IPR000835">
    <property type="entry name" value="HTH_MarR-typ"/>
</dbReference>
<dbReference type="PROSITE" id="PS50995">
    <property type="entry name" value="HTH_MARR_2"/>
    <property type="match status" value="1"/>
</dbReference>
<dbReference type="AlphaFoldDB" id="A0A0K1JDX1"/>
<dbReference type="InterPro" id="IPR036388">
    <property type="entry name" value="WH-like_DNA-bd_sf"/>
</dbReference>
<dbReference type="SUPFAM" id="SSF46785">
    <property type="entry name" value="Winged helix' DNA-binding domain"/>
    <property type="match status" value="1"/>
</dbReference>
<proteinExistence type="predicted"/>
<dbReference type="RefSeq" id="WP_052589326.1">
    <property type="nucleotide sequence ID" value="NZ_CP011112.1"/>
</dbReference>
<protein>
    <submittedName>
        <fullName evidence="2">MarR family transcriptional regulator</fullName>
    </submittedName>
</protein>
<dbReference type="SMART" id="SM00347">
    <property type="entry name" value="HTH_MARR"/>
    <property type="match status" value="1"/>
</dbReference>
<dbReference type="InterPro" id="IPR036390">
    <property type="entry name" value="WH_DNA-bd_sf"/>
</dbReference>
<evidence type="ECO:0000259" key="1">
    <source>
        <dbReference type="PROSITE" id="PS50995"/>
    </source>
</evidence>
<reference evidence="2 3" key="1">
    <citation type="submission" date="2015-03" db="EMBL/GenBank/DDBJ databases">
        <title>Luteipulveratus halotolerans sp. nov., a novel actinobacterium (Dermacoccaceae) from Sarawak, Malaysia.</title>
        <authorList>
            <person name="Juboi H."/>
            <person name="Basik A."/>
            <person name="Shamsul S.S."/>
            <person name="Arnold P."/>
            <person name="Schmitt E.K."/>
            <person name="Sanglier J.-J."/>
            <person name="Yeo T."/>
        </authorList>
    </citation>
    <scope>NUCLEOTIDE SEQUENCE [LARGE SCALE GENOMIC DNA]</scope>
    <source>
        <strain evidence="2 3">MN07-A0370</strain>
    </source>
</reference>
<gene>
    <name evidence="2" type="ORF">VV02_01055</name>
</gene>
<dbReference type="PATRIC" id="fig|571913.6.peg.218"/>
<feature type="domain" description="HTH marR-type" evidence="1">
    <location>
        <begin position="1"/>
        <end position="135"/>
    </location>
</feature>
<dbReference type="STRING" id="571913.VV02_01055"/>
<dbReference type="PRINTS" id="PR00598">
    <property type="entry name" value="HTHMARR"/>
</dbReference>
<dbReference type="InterPro" id="IPR052526">
    <property type="entry name" value="HTH-type_Bedaq_tolerance"/>
</dbReference>
<evidence type="ECO:0000313" key="2">
    <source>
        <dbReference type="EMBL" id="AKU14788.1"/>
    </source>
</evidence>
<organism evidence="2 3">
    <name type="scientific">Luteipulveratus mongoliensis</name>
    <dbReference type="NCBI Taxonomy" id="571913"/>
    <lineage>
        <taxon>Bacteria</taxon>
        <taxon>Bacillati</taxon>
        <taxon>Actinomycetota</taxon>
        <taxon>Actinomycetes</taxon>
        <taxon>Micrococcales</taxon>
        <taxon>Dermacoccaceae</taxon>
        <taxon>Luteipulveratus</taxon>
    </lineage>
</organism>
<evidence type="ECO:0000313" key="3">
    <source>
        <dbReference type="Proteomes" id="UP000066480"/>
    </source>
</evidence>
<dbReference type="OrthoDB" id="8966183at2"/>
<dbReference type="Pfam" id="PF01047">
    <property type="entry name" value="MarR"/>
    <property type="match status" value="1"/>
</dbReference>
<dbReference type="GO" id="GO:0003700">
    <property type="term" value="F:DNA-binding transcription factor activity"/>
    <property type="evidence" value="ECO:0007669"/>
    <property type="project" value="InterPro"/>
</dbReference>
<dbReference type="Proteomes" id="UP000066480">
    <property type="component" value="Chromosome"/>
</dbReference>
<dbReference type="PANTHER" id="PTHR39515:SF2">
    <property type="entry name" value="HTH-TYPE TRANSCRIPTIONAL REGULATOR RV0880"/>
    <property type="match status" value="1"/>
</dbReference>
<accession>A0A0K1JDX1</accession>
<name>A0A0K1JDX1_9MICO</name>
<sequence length="142" mass="15285">MTPKTRRGDELLSAVARLHRWATRHADLDLPSAQGRLLALVAEMGPARIGDLAAADHCSQPTMTTQVQRVEAQGWLAREADPGDARAWLVRLTPEGKAVLRTARAARGKAVQPLLDGLSPEDAATLDRAAEIIHSMVVAARD</sequence>
<dbReference type="Gene3D" id="1.10.10.10">
    <property type="entry name" value="Winged helix-like DNA-binding domain superfamily/Winged helix DNA-binding domain"/>
    <property type="match status" value="1"/>
</dbReference>
<dbReference type="PANTHER" id="PTHR39515">
    <property type="entry name" value="CONSERVED PROTEIN"/>
    <property type="match status" value="1"/>
</dbReference>
<dbReference type="KEGG" id="lmoi:VV02_01055"/>
<dbReference type="EMBL" id="CP011112">
    <property type="protein sequence ID" value="AKU14788.1"/>
    <property type="molecule type" value="Genomic_DNA"/>
</dbReference>
<keyword evidence="3" id="KW-1185">Reference proteome</keyword>